<reference evidence="2" key="1">
    <citation type="submission" date="2024-04" db="EMBL/GenBank/DDBJ databases">
        <title>Phylogenomic analyses of a clade within the roseobacter group suggest taxonomic reassignments of species of the genera Aestuariivita, Citreicella, Loktanella, Nautella, Pelagibaca, Ruegeria, Thalassobius, Thiobacimonas and Tropicibacter, and the proposal o.</title>
        <authorList>
            <person name="Jeon C.O."/>
        </authorList>
    </citation>
    <scope>NUCLEOTIDE SEQUENCE [LARGE SCALE GENOMIC DNA]</scope>
    <source>
        <strain evidence="2">BS5-3</strain>
    </source>
</reference>
<evidence type="ECO:0000313" key="1">
    <source>
        <dbReference type="EMBL" id="WZC50188.1"/>
    </source>
</evidence>
<organism evidence="1 2">
    <name type="scientific">Yoonia phaeophyticola</name>
    <dbReference type="NCBI Taxonomy" id="3137369"/>
    <lineage>
        <taxon>Bacteria</taxon>
        <taxon>Pseudomonadati</taxon>
        <taxon>Pseudomonadota</taxon>
        <taxon>Alphaproteobacteria</taxon>
        <taxon>Rhodobacterales</taxon>
        <taxon>Paracoccaceae</taxon>
        <taxon>Yoonia</taxon>
    </lineage>
</organism>
<accession>A0ABZ2V811</accession>
<sequence length="117" mass="12425">MNDKSDSVAQLVMKRPDGRSILDLGSGRAATANQGDVTDLRAAEISTRLEQLGFTVQSGNLNTLSISGENRLFEDVFGLSPNAAMSVGTPAHSTKIPAELDEFVADVFVTPAPNFFP</sequence>
<name>A0ABZ2V811_9RHOB</name>
<evidence type="ECO:0000313" key="2">
    <source>
        <dbReference type="Proteomes" id="UP001440612"/>
    </source>
</evidence>
<gene>
    <name evidence="1" type="ORF">AABB29_05990</name>
</gene>
<dbReference type="EMBL" id="CP150951">
    <property type="protein sequence ID" value="WZC50188.1"/>
    <property type="molecule type" value="Genomic_DNA"/>
</dbReference>
<proteinExistence type="predicted"/>
<dbReference type="RefSeq" id="WP_341368297.1">
    <property type="nucleotide sequence ID" value="NZ_CP150951.2"/>
</dbReference>
<keyword evidence="2" id="KW-1185">Reference proteome</keyword>
<dbReference type="Proteomes" id="UP001440612">
    <property type="component" value="Chromosome"/>
</dbReference>
<protein>
    <submittedName>
        <fullName evidence="1">Uncharacterized protein</fullName>
    </submittedName>
</protein>